<comment type="caution">
    <text evidence="1">The sequence shown here is derived from an EMBL/GenBank/DDBJ whole genome shotgun (WGS) entry which is preliminary data.</text>
</comment>
<sequence>MLLGLLRDAEFFSVPKVQAYVESCWLLRGNVNVERRGSVYLFHFTVEEDLDDVIIRSPLNINDMKIFSGHVTIVVGHKPVPRSYPNP</sequence>
<keyword evidence="2" id="KW-1185">Reference proteome</keyword>
<gene>
    <name evidence="1" type="ORF">LIER_23338</name>
</gene>
<proteinExistence type="predicted"/>
<reference evidence="1 2" key="1">
    <citation type="submission" date="2024-01" db="EMBL/GenBank/DDBJ databases">
        <title>The complete chloroplast genome sequence of Lithospermum erythrorhizon: insights into the phylogenetic relationship among Boraginaceae species and the maternal lineages of purple gromwells.</title>
        <authorList>
            <person name="Okada T."/>
            <person name="Watanabe K."/>
        </authorList>
    </citation>
    <scope>NUCLEOTIDE SEQUENCE [LARGE SCALE GENOMIC DNA]</scope>
</reference>
<dbReference type="Proteomes" id="UP001454036">
    <property type="component" value="Unassembled WGS sequence"/>
</dbReference>
<dbReference type="EMBL" id="BAABME010006552">
    <property type="protein sequence ID" value="GAA0168673.1"/>
    <property type="molecule type" value="Genomic_DNA"/>
</dbReference>
<dbReference type="AlphaFoldDB" id="A0AAV3R069"/>
<name>A0AAV3R069_LITER</name>
<organism evidence="1 2">
    <name type="scientific">Lithospermum erythrorhizon</name>
    <name type="common">Purple gromwell</name>
    <name type="synonym">Lithospermum officinale var. erythrorhizon</name>
    <dbReference type="NCBI Taxonomy" id="34254"/>
    <lineage>
        <taxon>Eukaryota</taxon>
        <taxon>Viridiplantae</taxon>
        <taxon>Streptophyta</taxon>
        <taxon>Embryophyta</taxon>
        <taxon>Tracheophyta</taxon>
        <taxon>Spermatophyta</taxon>
        <taxon>Magnoliopsida</taxon>
        <taxon>eudicotyledons</taxon>
        <taxon>Gunneridae</taxon>
        <taxon>Pentapetalae</taxon>
        <taxon>asterids</taxon>
        <taxon>lamiids</taxon>
        <taxon>Boraginales</taxon>
        <taxon>Boraginaceae</taxon>
        <taxon>Boraginoideae</taxon>
        <taxon>Lithospermeae</taxon>
        <taxon>Lithospermum</taxon>
    </lineage>
</organism>
<evidence type="ECO:0000313" key="1">
    <source>
        <dbReference type="EMBL" id="GAA0168673.1"/>
    </source>
</evidence>
<accession>A0AAV3R069</accession>
<evidence type="ECO:0000313" key="2">
    <source>
        <dbReference type="Proteomes" id="UP001454036"/>
    </source>
</evidence>
<protein>
    <submittedName>
        <fullName evidence="1">Uncharacterized protein</fullName>
    </submittedName>
</protein>